<evidence type="ECO:0000259" key="1">
    <source>
        <dbReference type="PROSITE" id="PS51408"/>
    </source>
</evidence>
<reference evidence="2" key="1">
    <citation type="submission" date="2015-11" db="EMBL/GenBank/DDBJ databases">
        <authorList>
            <consortium name="International Coturnix japonica Genome Analysis Consortium"/>
            <person name="Warren W."/>
            <person name="Burt D.W."/>
            <person name="Antin P.B."/>
            <person name="Lanford R."/>
            <person name="Gros J."/>
            <person name="Wilson R.K."/>
        </authorList>
    </citation>
    <scope>NUCLEOTIDE SEQUENCE [LARGE SCALE GENOMIC DNA]</scope>
</reference>
<dbReference type="GO" id="GO:0006826">
    <property type="term" value="P:iron ion transport"/>
    <property type="evidence" value="ECO:0007669"/>
    <property type="project" value="TreeGrafter"/>
</dbReference>
<sequence length="187" mass="20377">AELSKYNTCNLAYQNFFWKGCMPGADGNLCKVCIGGTSATVMAVSDNFSFSSYTRCLVGNPSGRSFGDVAFLEHSNLLWNIENLESSGWAKGYTAADFELLCPDGTRAAVTEWAACNLGSIPPNTVMTRPVTKLTLPIDLLFKDATQSLVPATHMSYREILGEPFFQLAESVFNCTPAGKVKFFILN</sequence>
<feature type="domain" description="Transferrin-like" evidence="1">
    <location>
        <begin position="1"/>
        <end position="187"/>
    </location>
</feature>
<dbReference type="SMART" id="SM00094">
    <property type="entry name" value="TR_FER"/>
    <property type="match status" value="1"/>
</dbReference>
<dbReference type="GeneTree" id="ENSGT00940000154388"/>
<dbReference type="GO" id="GO:0005886">
    <property type="term" value="C:plasma membrane"/>
    <property type="evidence" value="ECO:0007669"/>
    <property type="project" value="TreeGrafter"/>
</dbReference>
<dbReference type="Pfam" id="PF00405">
    <property type="entry name" value="Transferrin"/>
    <property type="match status" value="1"/>
</dbReference>
<evidence type="ECO:0000313" key="3">
    <source>
        <dbReference type="Proteomes" id="UP000694412"/>
    </source>
</evidence>
<dbReference type="PANTHER" id="PTHR11485:SF28">
    <property type="entry name" value="OVOTRANSFERRIN"/>
    <property type="match status" value="1"/>
</dbReference>
<dbReference type="Gene3D" id="3.40.190.10">
    <property type="entry name" value="Periplasmic binding protein-like II"/>
    <property type="match status" value="3"/>
</dbReference>
<dbReference type="SUPFAM" id="SSF53850">
    <property type="entry name" value="Periplasmic binding protein-like II"/>
    <property type="match status" value="1"/>
</dbReference>
<proteinExistence type="predicted"/>
<dbReference type="Proteomes" id="UP000694412">
    <property type="component" value="Chromosome 15"/>
</dbReference>
<evidence type="ECO:0000313" key="2">
    <source>
        <dbReference type="Ensembl" id="ENSCJPP00005015938.1"/>
    </source>
</evidence>
<dbReference type="AlphaFoldDB" id="A0A8C2TMX3"/>
<dbReference type="PROSITE" id="PS51408">
    <property type="entry name" value="TRANSFERRIN_LIKE_4"/>
    <property type="match status" value="1"/>
</dbReference>
<dbReference type="PRINTS" id="PR00422">
    <property type="entry name" value="TRANSFERRIN"/>
</dbReference>
<dbReference type="GO" id="GO:0005615">
    <property type="term" value="C:extracellular space"/>
    <property type="evidence" value="ECO:0007669"/>
    <property type="project" value="TreeGrafter"/>
</dbReference>
<protein>
    <recommendedName>
        <fullName evidence="1">Transferrin-like domain-containing protein</fullName>
    </recommendedName>
</protein>
<dbReference type="PANTHER" id="PTHR11485">
    <property type="entry name" value="TRANSFERRIN"/>
    <property type="match status" value="1"/>
</dbReference>
<dbReference type="GO" id="GO:0055037">
    <property type="term" value="C:recycling endosome"/>
    <property type="evidence" value="ECO:0007669"/>
    <property type="project" value="TreeGrafter"/>
</dbReference>
<keyword evidence="3" id="KW-1185">Reference proteome</keyword>
<organism evidence="2 3">
    <name type="scientific">Coturnix japonica</name>
    <name type="common">Japanese quail</name>
    <name type="synonym">Coturnix coturnix japonica</name>
    <dbReference type="NCBI Taxonomy" id="93934"/>
    <lineage>
        <taxon>Eukaryota</taxon>
        <taxon>Metazoa</taxon>
        <taxon>Chordata</taxon>
        <taxon>Craniata</taxon>
        <taxon>Vertebrata</taxon>
        <taxon>Euteleostomi</taxon>
        <taxon>Archelosauria</taxon>
        <taxon>Archosauria</taxon>
        <taxon>Dinosauria</taxon>
        <taxon>Saurischia</taxon>
        <taxon>Theropoda</taxon>
        <taxon>Coelurosauria</taxon>
        <taxon>Aves</taxon>
        <taxon>Neognathae</taxon>
        <taxon>Galloanserae</taxon>
        <taxon>Galliformes</taxon>
        <taxon>Phasianidae</taxon>
        <taxon>Perdicinae</taxon>
        <taxon>Coturnix</taxon>
    </lineage>
</organism>
<accession>A0A8C2TMX3</accession>
<dbReference type="Ensembl" id="ENSCJPT00005022494.1">
    <property type="protein sequence ID" value="ENSCJPP00005015938.1"/>
    <property type="gene ID" value="ENSCJPG00005013148.1"/>
</dbReference>
<name>A0A8C2TMX3_COTJA</name>
<dbReference type="GO" id="GO:0005769">
    <property type="term" value="C:early endosome"/>
    <property type="evidence" value="ECO:0007669"/>
    <property type="project" value="TreeGrafter"/>
</dbReference>
<reference evidence="2" key="2">
    <citation type="submission" date="2025-08" db="UniProtKB">
        <authorList>
            <consortium name="Ensembl"/>
        </authorList>
    </citation>
    <scope>IDENTIFICATION</scope>
</reference>
<dbReference type="InterPro" id="IPR001156">
    <property type="entry name" value="Transferrin-like_dom"/>
</dbReference>
<reference evidence="2" key="3">
    <citation type="submission" date="2025-09" db="UniProtKB">
        <authorList>
            <consortium name="Ensembl"/>
        </authorList>
    </citation>
    <scope>IDENTIFICATION</scope>
</reference>